<dbReference type="PANTHER" id="PTHR10566">
    <property type="entry name" value="CHAPERONE-ACTIVITY OF BC1 COMPLEX CABC1 -RELATED"/>
    <property type="match status" value="1"/>
</dbReference>
<dbReference type="GO" id="GO:0006744">
    <property type="term" value="P:ubiquinone biosynthetic process"/>
    <property type="evidence" value="ECO:0007669"/>
    <property type="project" value="UniProtKB-UniPathway"/>
</dbReference>
<evidence type="ECO:0000259" key="14">
    <source>
        <dbReference type="PROSITE" id="PS50011"/>
    </source>
</evidence>
<reference evidence="16" key="1">
    <citation type="submission" date="2016-10" db="EMBL/GenBank/DDBJ databases">
        <authorList>
            <person name="Chevignon G."/>
        </authorList>
    </citation>
    <scope>NUCLEOTIDE SEQUENCE [LARGE SCALE GENOMIC DNA]</scope>
    <source>
        <strain evidence="16">ZA17</strain>
    </source>
</reference>
<dbReference type="UniPathway" id="UPA00232"/>
<comment type="pathway">
    <text evidence="1 13">Cofactor biosynthesis; ubiquinone biosynthesis [regulation].</text>
</comment>
<dbReference type="InterPro" id="IPR045308">
    <property type="entry name" value="UbiB_bact"/>
</dbReference>
<dbReference type="GO" id="GO:0005524">
    <property type="term" value="F:ATP binding"/>
    <property type="evidence" value="ECO:0007669"/>
    <property type="project" value="UniProtKB-KW"/>
</dbReference>
<comment type="caution">
    <text evidence="13">Lacks conserved residue(s) required for the propagation of feature annotation.</text>
</comment>
<keyword evidence="6 13" id="KW-0831">Ubiquinone biosynthesis</keyword>
<comment type="function">
    <text evidence="13">Is probably a protein kinase regulator of UbiI activity which is involved in aerobic coenzyme Q (ubiquinone) biosynthesis.</text>
</comment>
<feature type="transmembrane region" description="Helical" evidence="13">
    <location>
        <begin position="500"/>
        <end position="517"/>
    </location>
</feature>
<dbReference type="HAMAP" id="MF_00414">
    <property type="entry name" value="UbiB"/>
    <property type="match status" value="1"/>
</dbReference>
<dbReference type="InterPro" id="IPR004147">
    <property type="entry name" value="ABC1_dom"/>
</dbReference>
<evidence type="ECO:0000256" key="1">
    <source>
        <dbReference type="ARBA" id="ARBA00005020"/>
    </source>
</evidence>
<feature type="active site" description="Proton acceptor" evidence="13">
    <location>
        <position position="287"/>
    </location>
</feature>
<dbReference type="InterPro" id="IPR011009">
    <property type="entry name" value="Kinase-like_dom_sf"/>
</dbReference>
<dbReference type="PROSITE" id="PS50011">
    <property type="entry name" value="PROTEIN_KINASE_DOM"/>
    <property type="match status" value="1"/>
</dbReference>
<dbReference type="RefSeq" id="WP_100096738.1">
    <property type="nucleotide sequence ID" value="NZ_CP017613.1"/>
</dbReference>
<evidence type="ECO:0000256" key="3">
    <source>
        <dbReference type="ARBA" id="ARBA00022475"/>
    </source>
</evidence>
<keyword evidence="10 13" id="KW-0067">ATP-binding</keyword>
<evidence type="ECO:0000256" key="5">
    <source>
        <dbReference type="ARBA" id="ARBA00022679"/>
    </source>
</evidence>
<comment type="similarity">
    <text evidence="13">Belongs to the ABC1 family. UbiB subfamily.</text>
</comment>
<evidence type="ECO:0000256" key="9">
    <source>
        <dbReference type="ARBA" id="ARBA00022777"/>
    </source>
</evidence>
<dbReference type="InterPro" id="IPR000719">
    <property type="entry name" value="Prot_kinase_dom"/>
</dbReference>
<evidence type="ECO:0000256" key="10">
    <source>
        <dbReference type="ARBA" id="ARBA00022840"/>
    </source>
</evidence>
<keyword evidence="4" id="KW-0997">Cell inner membrane</keyword>
<comment type="similarity">
    <text evidence="2">Belongs to the protein kinase superfamily. ADCK protein kinase family.</text>
</comment>
<feature type="transmembrane region" description="Helical" evidence="13">
    <location>
        <begin position="523"/>
        <end position="542"/>
    </location>
</feature>
<evidence type="ECO:0000256" key="12">
    <source>
        <dbReference type="ARBA" id="ARBA00023136"/>
    </source>
</evidence>
<gene>
    <name evidence="13 15" type="primary">ubiB</name>
    <name evidence="15" type="ORF">BJP43_07385</name>
</gene>
<protein>
    <recommendedName>
        <fullName evidence="13">Probable protein kinase UbiB</fullName>
        <ecNumber evidence="13">2.7.-.-</ecNumber>
    </recommendedName>
    <alternativeName>
        <fullName evidence="13">Ubiquinone biosynthesis protein UbiB</fullName>
    </alternativeName>
</protein>
<dbReference type="PANTHER" id="PTHR10566:SF113">
    <property type="entry name" value="PROTEIN ACTIVITY OF BC1 COMPLEX KINASE 7, CHLOROPLASTIC"/>
    <property type="match status" value="1"/>
</dbReference>
<dbReference type="CDD" id="cd13972">
    <property type="entry name" value="UbiB"/>
    <property type="match status" value="1"/>
</dbReference>
<dbReference type="GO" id="GO:0004672">
    <property type="term" value="F:protein kinase activity"/>
    <property type="evidence" value="ECO:0007669"/>
    <property type="project" value="UniProtKB-UniRule"/>
</dbReference>
<evidence type="ECO:0000256" key="2">
    <source>
        <dbReference type="ARBA" id="ARBA00009670"/>
    </source>
</evidence>
<feature type="binding site" evidence="13">
    <location>
        <begin position="129"/>
        <end position="137"/>
    </location>
    <ligand>
        <name>ATP</name>
        <dbReference type="ChEBI" id="CHEBI:30616"/>
    </ligand>
</feature>
<dbReference type="Proteomes" id="UP000229055">
    <property type="component" value="Chromosome"/>
</dbReference>
<dbReference type="GO" id="GO:0005886">
    <property type="term" value="C:plasma membrane"/>
    <property type="evidence" value="ECO:0007669"/>
    <property type="project" value="UniProtKB-SubCell"/>
</dbReference>
<keyword evidence="5 13" id="KW-0808">Transferase</keyword>
<proteinExistence type="inferred from homology"/>
<name>A0A2D3TE78_9ENTR</name>
<sequence length="543" mass="63516">MTLKDIGRLYFIIKVFLDYGLNELIPRTRFTLPIRGGCKLFFWILPLAKDKPLGERLRLALQRLGPVWIKFGQMISTRRDLFPADIIDELALLQDQVEPFDGLIARQQIESALGGTLETWFEHFDLNPLASASIAQVHTARLKKNGKEVVLKVIRPDIHAVIVADISLMYCLAGWLPKLLSFGYQLRPKELVKEYEKTLLNELNLLREAANAMQFRRHFENNEMLYIPEIYFDYCRENLLVMERIYGIPVSDIATLQNQGTNMARLAERGVQVFFTQVFRDSFFHADMHPGNIFVNTGNPENPQYIAVDFGIVGSLNKQDKHYLAENFMAFFNRDYRRVAQLYIDSGWIPIDTDVEDFEFAIRTVCEPIFKKPLAEISFGHFLVNLFNTARRFNMKIQPQLVLLQKTLLYVEGLGRQLYPELNLWTTAKPFLEDWLKSQVGMRSVLSQFKEKIPSWTKKFPELPDLLYDSLQQHKRWQYNVEQFMSQFQKEKKRSRKSRYLFYIGAISVTAGVFLQWMDSGLLFLMFYISGVIVWLKGWKYLN</sequence>
<evidence type="ECO:0000256" key="7">
    <source>
        <dbReference type="ARBA" id="ARBA00022692"/>
    </source>
</evidence>
<dbReference type="AlphaFoldDB" id="A0A2D3TE78"/>
<keyword evidence="9 13" id="KW-0418">Kinase</keyword>
<dbReference type="Pfam" id="PF03109">
    <property type="entry name" value="ABC1"/>
    <property type="match status" value="1"/>
</dbReference>
<evidence type="ECO:0000256" key="8">
    <source>
        <dbReference type="ARBA" id="ARBA00022741"/>
    </source>
</evidence>
<feature type="binding site" evidence="13">
    <location>
        <position position="152"/>
    </location>
    <ligand>
        <name>ATP</name>
        <dbReference type="ChEBI" id="CHEBI:30616"/>
    </ligand>
</feature>
<dbReference type="InterPro" id="IPR050154">
    <property type="entry name" value="UbiB_kinase"/>
</dbReference>
<dbReference type="NCBIfam" id="TIGR01982">
    <property type="entry name" value="UbiB"/>
    <property type="match status" value="1"/>
</dbReference>
<dbReference type="EC" id="2.7.-.-" evidence="13"/>
<evidence type="ECO:0000256" key="11">
    <source>
        <dbReference type="ARBA" id="ARBA00022989"/>
    </source>
</evidence>
<evidence type="ECO:0000313" key="15">
    <source>
        <dbReference type="EMBL" id="ATW34107.1"/>
    </source>
</evidence>
<comment type="subcellular location">
    <subcellularLocation>
        <location evidence="13">Cell membrane</location>
        <topology evidence="13">Multi-pass membrane protein</topology>
    </subcellularLocation>
</comment>
<feature type="domain" description="Protein kinase" evidence="14">
    <location>
        <begin position="123"/>
        <end position="432"/>
    </location>
</feature>
<reference evidence="16" key="2">
    <citation type="submission" date="2017-11" db="EMBL/GenBank/DDBJ databases">
        <title>PacBio sequencing of new strain of the secondary endosymbiont Candidatus Hamiltonella defensa.</title>
        <authorList>
            <person name="Strand M.R."/>
            <person name="Oliver K."/>
        </authorList>
    </citation>
    <scope>NUCLEOTIDE SEQUENCE [LARGE SCALE GENOMIC DNA]</scope>
    <source>
        <strain evidence="16">ZA17</strain>
    </source>
</reference>
<evidence type="ECO:0000256" key="13">
    <source>
        <dbReference type="HAMAP-Rule" id="MF_00414"/>
    </source>
</evidence>
<keyword evidence="12 13" id="KW-0472">Membrane</keyword>
<dbReference type="SUPFAM" id="SSF56112">
    <property type="entry name" value="Protein kinase-like (PK-like)"/>
    <property type="match status" value="1"/>
</dbReference>
<keyword evidence="8 13" id="KW-0547">Nucleotide-binding</keyword>
<dbReference type="InterPro" id="IPR010232">
    <property type="entry name" value="UbiB"/>
</dbReference>
<keyword evidence="15" id="KW-0830">Ubiquinone</keyword>
<keyword evidence="7 13" id="KW-0812">Transmembrane</keyword>
<dbReference type="NCBIfam" id="NF003404">
    <property type="entry name" value="PRK04750.1"/>
    <property type="match status" value="1"/>
</dbReference>
<keyword evidence="3 13" id="KW-1003">Cell membrane</keyword>
<accession>A0A2D3TE78</accession>
<keyword evidence="11 13" id="KW-1133">Transmembrane helix</keyword>
<dbReference type="EMBL" id="CP017613">
    <property type="protein sequence ID" value="ATW34107.1"/>
    <property type="molecule type" value="Genomic_DNA"/>
</dbReference>
<organism evidence="15 16">
    <name type="scientific">Candidatus Williamhamiltonella defendens</name>
    <dbReference type="NCBI Taxonomy" id="138072"/>
    <lineage>
        <taxon>Bacteria</taxon>
        <taxon>Pseudomonadati</taxon>
        <taxon>Pseudomonadota</taxon>
        <taxon>Gammaproteobacteria</taxon>
        <taxon>Enterobacterales</taxon>
        <taxon>Enterobacteriaceae</taxon>
        <taxon>aphid secondary symbionts</taxon>
        <taxon>Candidatus Williamhamiltonella</taxon>
    </lineage>
</organism>
<evidence type="ECO:0000256" key="4">
    <source>
        <dbReference type="ARBA" id="ARBA00022519"/>
    </source>
</evidence>
<evidence type="ECO:0000313" key="16">
    <source>
        <dbReference type="Proteomes" id="UP000229055"/>
    </source>
</evidence>
<dbReference type="GO" id="GO:0010795">
    <property type="term" value="P:regulation of ubiquinone biosynthetic process"/>
    <property type="evidence" value="ECO:0007669"/>
    <property type="project" value="UniProtKB-UniRule"/>
</dbReference>
<evidence type="ECO:0000256" key="6">
    <source>
        <dbReference type="ARBA" id="ARBA00022688"/>
    </source>
</evidence>